<dbReference type="AlphaFoldDB" id="A0A8J5H3B7"/>
<gene>
    <name evidence="11" type="ORF">ZIOFF_022715</name>
</gene>
<evidence type="ECO:0000256" key="9">
    <source>
        <dbReference type="SAM" id="SignalP"/>
    </source>
</evidence>
<comment type="subcellular location">
    <subcellularLocation>
        <location evidence="1">Membrane</location>
    </subcellularLocation>
</comment>
<evidence type="ECO:0000313" key="11">
    <source>
        <dbReference type="EMBL" id="KAG6519223.1"/>
    </source>
</evidence>
<reference evidence="11 12" key="1">
    <citation type="submission" date="2020-08" db="EMBL/GenBank/DDBJ databases">
        <title>Plant Genome Project.</title>
        <authorList>
            <person name="Zhang R.-G."/>
        </authorList>
    </citation>
    <scope>NUCLEOTIDE SEQUENCE [LARGE SCALE GENOMIC DNA]</scope>
    <source>
        <tissue evidence="11">Rhizome</tissue>
    </source>
</reference>
<dbReference type="FunFam" id="3.80.10.10:FF:000400">
    <property type="entry name" value="Nuclear pore complex protein NUP107"/>
    <property type="match status" value="1"/>
</dbReference>
<evidence type="ECO:0000256" key="3">
    <source>
        <dbReference type="ARBA" id="ARBA00022692"/>
    </source>
</evidence>
<organism evidence="11 12">
    <name type="scientific">Zingiber officinale</name>
    <name type="common">Ginger</name>
    <name type="synonym">Amomum zingiber</name>
    <dbReference type="NCBI Taxonomy" id="94328"/>
    <lineage>
        <taxon>Eukaryota</taxon>
        <taxon>Viridiplantae</taxon>
        <taxon>Streptophyta</taxon>
        <taxon>Embryophyta</taxon>
        <taxon>Tracheophyta</taxon>
        <taxon>Spermatophyta</taxon>
        <taxon>Magnoliopsida</taxon>
        <taxon>Liliopsida</taxon>
        <taxon>Zingiberales</taxon>
        <taxon>Zingiberaceae</taxon>
        <taxon>Zingiber</taxon>
    </lineage>
</organism>
<keyword evidence="7" id="KW-0472">Membrane</keyword>
<name>A0A8J5H3B7_ZINOF</name>
<feature type="compositionally biased region" description="Low complexity" evidence="8">
    <location>
        <begin position="611"/>
        <end position="621"/>
    </location>
</feature>
<evidence type="ECO:0000256" key="8">
    <source>
        <dbReference type="SAM" id="MobiDB-lite"/>
    </source>
</evidence>
<keyword evidence="2" id="KW-0433">Leucine-rich repeat</keyword>
<dbReference type="InterPro" id="IPR046959">
    <property type="entry name" value="PRK1-6/SRF4-like"/>
</dbReference>
<dbReference type="OrthoDB" id="418615at2759"/>
<dbReference type="GO" id="GO:0004672">
    <property type="term" value="F:protein kinase activity"/>
    <property type="evidence" value="ECO:0007669"/>
    <property type="project" value="InterPro"/>
</dbReference>
<feature type="region of interest" description="Disordered" evidence="8">
    <location>
        <begin position="611"/>
        <end position="640"/>
    </location>
</feature>
<evidence type="ECO:0000256" key="2">
    <source>
        <dbReference type="ARBA" id="ARBA00022614"/>
    </source>
</evidence>
<dbReference type="PANTHER" id="PTHR48007:SF38">
    <property type="entry name" value="LEUCINE-RICH REPEAT PROTEIN KINASE FAMILY PROTEIN"/>
    <property type="match status" value="1"/>
</dbReference>
<keyword evidence="5" id="KW-0677">Repeat</keyword>
<dbReference type="EMBL" id="JACMSC010000006">
    <property type="protein sequence ID" value="KAG6519223.1"/>
    <property type="molecule type" value="Genomic_DNA"/>
</dbReference>
<dbReference type="Pfam" id="PF00560">
    <property type="entry name" value="LRR_1"/>
    <property type="match status" value="4"/>
</dbReference>
<dbReference type="InterPro" id="IPR001611">
    <property type="entry name" value="Leu-rich_rpt"/>
</dbReference>
<dbReference type="GO" id="GO:0005524">
    <property type="term" value="F:ATP binding"/>
    <property type="evidence" value="ECO:0007669"/>
    <property type="project" value="InterPro"/>
</dbReference>
<dbReference type="PANTHER" id="PTHR48007">
    <property type="entry name" value="LEUCINE-RICH REPEAT RECEPTOR-LIKE PROTEIN KINASE PXC1"/>
    <property type="match status" value="1"/>
</dbReference>
<evidence type="ECO:0000256" key="4">
    <source>
        <dbReference type="ARBA" id="ARBA00022729"/>
    </source>
</evidence>
<dbReference type="InterPro" id="IPR000719">
    <property type="entry name" value="Prot_kinase_dom"/>
</dbReference>
<feature type="compositionally biased region" description="Basic and acidic residues" evidence="8">
    <location>
        <begin position="622"/>
        <end position="640"/>
    </location>
</feature>
<protein>
    <recommendedName>
        <fullName evidence="10">Protein kinase domain-containing protein</fullName>
    </recommendedName>
</protein>
<keyword evidence="4 9" id="KW-0732">Signal</keyword>
<keyword evidence="6" id="KW-1133">Transmembrane helix</keyword>
<sequence length="640" mass="68085">MATAMALLLLLLLPHRLSFSASAPIPPASDADNLLMLKNSFTNAAALSSWSASNPSPPCDPHSPWPGVICLHGIITGLHLSDMGLSGTLSVDALFTFPALRSLSFVNNSLSGTLPADLSRLHTLKAILLSRNKFSGPITADSFSGMTRLKKLWLNDNQFNGPIPDSLAEATALLELHLENNHFSGEIPPALALPSLSSFNVSNNNLHGSIPQAFAKFNSSSFSGNEGLCGQLVVGKPCAEPAIAAGGGGRVIIVFALAVLLVCMALYALKAGDKKEEVVTLGKVRKAKEKPTLPNSVEDGGATAAAGAGEEGLVMLSSRNGELQLSDLMKAEAELLRSGGMGTVYKASMASGIAVVVKRTRDLNRLGKEAFAAEMARLGRLSHPNVVTPLAYHYRKDEKLLVLEFVPKRSLSYVLHGDRGTDHAALDWGRRLGIARGIARGLAYLHTELPFIDAPHGNIKSGNVVLTQDFEPRLTDFGFLPMVNASQAGTVMQCLRTPEVLAGRPVSPRSDVYCFGVLLLELMTGKFPVQCLSNVDGGTDVVEWATRAAKEGREADVLDPAMVAGAKSSVPEMARLVRVAVECVDPEPERRLGLKEAVERIEELAEAAAEALRSDAAAASETRGHEPNTRETPDNDRHGV</sequence>
<feature type="domain" description="Protein kinase" evidence="10">
    <location>
        <begin position="330"/>
        <end position="605"/>
    </location>
</feature>
<evidence type="ECO:0000256" key="5">
    <source>
        <dbReference type="ARBA" id="ARBA00022737"/>
    </source>
</evidence>
<dbReference type="Pfam" id="PF08263">
    <property type="entry name" value="LRRNT_2"/>
    <property type="match status" value="1"/>
</dbReference>
<evidence type="ECO:0000259" key="10">
    <source>
        <dbReference type="PROSITE" id="PS50011"/>
    </source>
</evidence>
<keyword evidence="12" id="KW-1185">Reference proteome</keyword>
<dbReference type="InterPro" id="IPR013210">
    <property type="entry name" value="LRR_N_plant-typ"/>
</dbReference>
<feature type="chain" id="PRO_5035287487" description="Protein kinase domain-containing protein" evidence="9">
    <location>
        <begin position="23"/>
        <end position="640"/>
    </location>
</feature>
<dbReference type="PROSITE" id="PS50011">
    <property type="entry name" value="PROTEIN_KINASE_DOM"/>
    <property type="match status" value="1"/>
</dbReference>
<feature type="signal peptide" evidence="9">
    <location>
        <begin position="1"/>
        <end position="22"/>
    </location>
</feature>
<dbReference type="Proteomes" id="UP000734854">
    <property type="component" value="Unassembled WGS sequence"/>
</dbReference>
<dbReference type="Pfam" id="PF07714">
    <property type="entry name" value="PK_Tyr_Ser-Thr"/>
    <property type="match status" value="1"/>
</dbReference>
<evidence type="ECO:0000313" key="12">
    <source>
        <dbReference type="Proteomes" id="UP000734854"/>
    </source>
</evidence>
<keyword evidence="3" id="KW-0812">Transmembrane</keyword>
<evidence type="ECO:0000256" key="6">
    <source>
        <dbReference type="ARBA" id="ARBA00022989"/>
    </source>
</evidence>
<accession>A0A8J5H3B7</accession>
<comment type="caution">
    <text evidence="11">The sequence shown here is derived from an EMBL/GenBank/DDBJ whole genome shotgun (WGS) entry which is preliminary data.</text>
</comment>
<dbReference type="GO" id="GO:0016020">
    <property type="term" value="C:membrane"/>
    <property type="evidence" value="ECO:0007669"/>
    <property type="project" value="UniProtKB-SubCell"/>
</dbReference>
<evidence type="ECO:0000256" key="1">
    <source>
        <dbReference type="ARBA" id="ARBA00004370"/>
    </source>
</evidence>
<proteinExistence type="predicted"/>
<evidence type="ECO:0000256" key="7">
    <source>
        <dbReference type="ARBA" id="ARBA00023136"/>
    </source>
</evidence>
<dbReference type="InterPro" id="IPR001245">
    <property type="entry name" value="Ser-Thr/Tyr_kinase_cat_dom"/>
</dbReference>